<dbReference type="CDD" id="cd18793">
    <property type="entry name" value="SF2_C_SNF"/>
    <property type="match status" value="1"/>
</dbReference>
<accession>A0A7L7SNL7</accession>
<evidence type="ECO:0008006" key="6">
    <source>
        <dbReference type="Google" id="ProtNLM"/>
    </source>
</evidence>
<evidence type="ECO:0000313" key="5">
    <source>
        <dbReference type="Proteomes" id="UP000516653"/>
    </source>
</evidence>
<dbReference type="GO" id="GO:0016787">
    <property type="term" value="F:hydrolase activity"/>
    <property type="evidence" value="ECO:0007669"/>
    <property type="project" value="UniProtKB-KW"/>
</dbReference>
<dbReference type="InterPro" id="IPR027417">
    <property type="entry name" value="P-loop_NTPase"/>
</dbReference>
<dbReference type="GO" id="GO:0005524">
    <property type="term" value="F:ATP binding"/>
    <property type="evidence" value="ECO:0007669"/>
    <property type="project" value="InterPro"/>
</dbReference>
<dbReference type="SMART" id="SM00487">
    <property type="entry name" value="DEXDc"/>
    <property type="match status" value="1"/>
</dbReference>
<dbReference type="Proteomes" id="UP000516653">
    <property type="component" value="Segment"/>
</dbReference>
<dbReference type="SMART" id="SM00490">
    <property type="entry name" value="HELICc"/>
    <property type="match status" value="1"/>
</dbReference>
<keyword evidence="5" id="KW-1185">Reference proteome</keyword>
<dbReference type="PANTHER" id="PTHR45766:SF6">
    <property type="entry name" value="SWI_SNF-RELATED MATRIX-ASSOCIATED ACTIN-DEPENDENT REGULATOR OF CHROMATIN SUBFAMILY A-LIKE PROTEIN 1"/>
    <property type="match status" value="1"/>
</dbReference>
<evidence type="ECO:0000313" key="4">
    <source>
        <dbReference type="EMBL" id="QOC55737.1"/>
    </source>
</evidence>
<dbReference type="Gene3D" id="3.40.50.300">
    <property type="entry name" value="P-loop containing nucleotide triphosphate hydrolases"/>
    <property type="match status" value="1"/>
</dbReference>
<feature type="domain" description="Helicase C-terminal" evidence="3">
    <location>
        <begin position="309"/>
        <end position="458"/>
    </location>
</feature>
<dbReference type="Pfam" id="PF00176">
    <property type="entry name" value="SNF2-rel_dom"/>
    <property type="match status" value="2"/>
</dbReference>
<dbReference type="InterPro" id="IPR038718">
    <property type="entry name" value="SNF2-like_sf"/>
</dbReference>
<dbReference type="KEGG" id="vg:63742965"/>
<protein>
    <recommendedName>
        <fullName evidence="6">DNA helicase</fullName>
    </recommendedName>
</protein>
<organism evidence="4 5">
    <name type="scientific">Gordonia phage Archimedes</name>
    <dbReference type="NCBI Taxonomy" id="2759389"/>
    <lineage>
        <taxon>Viruses</taxon>
        <taxon>Duplodnaviria</taxon>
        <taxon>Heunggongvirae</taxon>
        <taxon>Uroviricota</taxon>
        <taxon>Caudoviricetes</taxon>
        <taxon>Archimedesvirus</taxon>
        <taxon>Archimedesvirus archimedes</taxon>
    </lineage>
</organism>
<dbReference type="PROSITE" id="PS51192">
    <property type="entry name" value="HELICASE_ATP_BIND_1"/>
    <property type="match status" value="1"/>
</dbReference>
<dbReference type="PROSITE" id="PS51194">
    <property type="entry name" value="HELICASE_CTER"/>
    <property type="match status" value="1"/>
</dbReference>
<evidence type="ECO:0000259" key="3">
    <source>
        <dbReference type="PROSITE" id="PS51194"/>
    </source>
</evidence>
<dbReference type="InterPro" id="IPR049730">
    <property type="entry name" value="SNF2/RAD54-like_C"/>
</dbReference>
<dbReference type="InterPro" id="IPR000330">
    <property type="entry name" value="SNF2_N"/>
</dbReference>
<evidence type="ECO:0000256" key="1">
    <source>
        <dbReference type="ARBA" id="ARBA00022801"/>
    </source>
</evidence>
<dbReference type="GO" id="GO:0031297">
    <property type="term" value="P:replication fork processing"/>
    <property type="evidence" value="ECO:0007669"/>
    <property type="project" value="TreeGrafter"/>
</dbReference>
<dbReference type="InterPro" id="IPR001650">
    <property type="entry name" value="Helicase_C-like"/>
</dbReference>
<dbReference type="GO" id="GO:0006281">
    <property type="term" value="P:DNA repair"/>
    <property type="evidence" value="ECO:0007669"/>
    <property type="project" value="TreeGrafter"/>
</dbReference>
<dbReference type="EMBL" id="MT771339">
    <property type="protein sequence ID" value="QOC55737.1"/>
    <property type="molecule type" value="Genomic_DNA"/>
</dbReference>
<reference evidence="4 5" key="1">
    <citation type="submission" date="2020-07" db="EMBL/GenBank/DDBJ databases">
        <authorList>
            <person name="Buterbaugh K.M."/>
            <person name="Dean A.J."/>
            <person name="Durmis N.D."/>
            <person name="Gonzalez I.M."/>
            <person name="Kowalski E.M."/>
            <person name="Mundorff O.G."/>
            <person name="Vimal D."/>
            <person name="Chamarti P.R."/>
            <person name="Xu J."/>
            <person name="Butela K.A."/>
            <person name="Garlena R.A."/>
            <person name="Russell D.A."/>
            <person name="Pope W.H."/>
            <person name="Jacobs-Sera D."/>
            <person name="Hatfull G.F."/>
        </authorList>
    </citation>
    <scope>NUCLEOTIDE SEQUENCE [LARGE SCALE GENOMIC DNA]</scope>
</reference>
<dbReference type="SUPFAM" id="SSF52540">
    <property type="entry name" value="P-loop containing nucleoside triphosphate hydrolases"/>
    <property type="match status" value="2"/>
</dbReference>
<dbReference type="GeneID" id="63742965"/>
<dbReference type="RefSeq" id="YP_010049646.1">
    <property type="nucleotide sequence ID" value="NC_054392.1"/>
</dbReference>
<sequence length="466" mass="52514">MAELRPYQLEGIDFLQEQGHAFLADEMGLGKSVQMVRASEGSTLVIAPAMVIDSGTWNNEISRWSDDPERFHQATYSNLTAREKTGKGGTRPTTDLLPELDRHWDTLILDEAHYVKNAKATRTKAIRKLAKQSSRVYLASGTPIPNWPHELFVPLQLLFPVKARPGGEFGSKWRWTDEWFRTRPSQFGGDYAYDVLGLRGCGPACSQRSPLDPCEHYHRFVQANLGAHFLQRLRDDVLTDLPPLTEQVVNLPMNPKQDREYASMAKDYLATIDDQDVIAWSSAAKNTFLDKMTTGLGVAQGQDPTNSNKFDQLREDLSERFRPTLIAAHYQNTVEAAAKLAREMNRSVAVIHGGTAPRQRQQIVQDFQAGRIEVLVGSLDTVAEGLTLTAADMLIQLETSYKPTRNQQVKRRIHRLGQEHPCTVREYVSTRRNGRACLDGNKRDLVANKTDTQTRTLTAARFKELL</sequence>
<gene>
    <name evidence="4" type="primary">37</name>
    <name evidence="4" type="ORF">SEA_ARCHIMEDES_37</name>
</gene>
<dbReference type="InterPro" id="IPR014001">
    <property type="entry name" value="Helicase_ATP-bd"/>
</dbReference>
<keyword evidence="1" id="KW-0378">Hydrolase</keyword>
<dbReference type="PANTHER" id="PTHR45766">
    <property type="entry name" value="DNA ANNEALING HELICASE AND ENDONUCLEASE ZRANB3 FAMILY MEMBER"/>
    <property type="match status" value="1"/>
</dbReference>
<name>A0A7L7SNL7_9CAUD</name>
<dbReference type="Pfam" id="PF00271">
    <property type="entry name" value="Helicase_C"/>
    <property type="match status" value="1"/>
</dbReference>
<feature type="domain" description="Helicase ATP-binding" evidence="2">
    <location>
        <begin position="12"/>
        <end position="161"/>
    </location>
</feature>
<proteinExistence type="predicted"/>
<dbReference type="Gene3D" id="3.40.50.10810">
    <property type="entry name" value="Tandem AAA-ATPase domain"/>
    <property type="match status" value="1"/>
</dbReference>
<evidence type="ECO:0000259" key="2">
    <source>
        <dbReference type="PROSITE" id="PS51192"/>
    </source>
</evidence>